<dbReference type="AlphaFoldDB" id="A0A414NZB7"/>
<dbReference type="RefSeq" id="WP_118175232.1">
    <property type="nucleotide sequence ID" value="NZ_CAMKFF010000006.1"/>
</dbReference>
<evidence type="ECO:0000313" key="2">
    <source>
        <dbReference type="Proteomes" id="UP000283442"/>
    </source>
</evidence>
<comment type="caution">
    <text evidence="1">The sequence shown here is derived from an EMBL/GenBank/DDBJ whole genome shotgun (WGS) entry which is preliminary data.</text>
</comment>
<organism evidence="1 2">
    <name type="scientific">Mitsuokella multacida</name>
    <dbReference type="NCBI Taxonomy" id="52226"/>
    <lineage>
        <taxon>Bacteria</taxon>
        <taxon>Bacillati</taxon>
        <taxon>Bacillota</taxon>
        <taxon>Negativicutes</taxon>
        <taxon>Selenomonadales</taxon>
        <taxon>Selenomonadaceae</taxon>
        <taxon>Mitsuokella</taxon>
    </lineage>
</organism>
<proteinExistence type="predicted"/>
<dbReference type="EMBL" id="QRHE01000002">
    <property type="protein sequence ID" value="RHF52966.1"/>
    <property type="molecule type" value="Genomic_DNA"/>
</dbReference>
<sequence length="75" mass="8477">MVLAEAKLRVGVIYGDPENNEYVYMPGSELGVKDPLCVYEAEGMREDVDMHEALRLIRVRSLKPARHPVWGESSC</sequence>
<evidence type="ECO:0000313" key="1">
    <source>
        <dbReference type="EMBL" id="RHF52966.1"/>
    </source>
</evidence>
<dbReference type="Proteomes" id="UP000283442">
    <property type="component" value="Unassembled WGS sequence"/>
</dbReference>
<accession>A0A414NZB7</accession>
<gene>
    <name evidence="1" type="ORF">DW674_03430</name>
</gene>
<reference evidence="1 2" key="1">
    <citation type="submission" date="2018-08" db="EMBL/GenBank/DDBJ databases">
        <title>A genome reference for cultivated species of the human gut microbiota.</title>
        <authorList>
            <person name="Zou Y."/>
            <person name="Xue W."/>
            <person name="Luo G."/>
        </authorList>
    </citation>
    <scope>NUCLEOTIDE SEQUENCE [LARGE SCALE GENOMIC DNA]</scope>
    <source>
        <strain evidence="1 2">AM25-21AC</strain>
    </source>
</reference>
<name>A0A414NZB7_9FIRM</name>
<dbReference type="OrthoDB" id="1669310at2"/>
<protein>
    <submittedName>
        <fullName evidence="1">Uncharacterized protein</fullName>
    </submittedName>
</protein>